<evidence type="ECO:0000313" key="7">
    <source>
        <dbReference type="Proteomes" id="UP000178912"/>
    </source>
</evidence>
<evidence type="ECO:0000313" key="6">
    <source>
        <dbReference type="EMBL" id="CZS97749.1"/>
    </source>
</evidence>
<dbReference type="EMBL" id="FJUX01000033">
    <property type="protein sequence ID" value="CZS97749.1"/>
    <property type="molecule type" value="Genomic_DNA"/>
</dbReference>
<protein>
    <recommendedName>
        <fullName evidence="5">MYND-type domain-containing protein</fullName>
    </recommendedName>
</protein>
<evidence type="ECO:0000256" key="4">
    <source>
        <dbReference type="PROSITE-ProRule" id="PRU00134"/>
    </source>
</evidence>
<dbReference type="Pfam" id="PF01753">
    <property type="entry name" value="zf-MYND"/>
    <property type="match status" value="1"/>
</dbReference>
<keyword evidence="2 4" id="KW-0863">Zinc-finger</keyword>
<name>A0A1E1KI89_9HELO</name>
<dbReference type="OrthoDB" id="437457at2759"/>
<dbReference type="InterPro" id="IPR002893">
    <property type="entry name" value="Znf_MYND"/>
</dbReference>
<sequence>MAPNRCTMCSEPGTKRCGTCLSSFYCSSACQTQDYPLHKLLCKELPTFLANNPRPANLGFLFPVNGNKPRLIWVKFKIYRLDNGKIEEVAPDLSEHLESQSSELRTYAEDRLVPVVDLYICKTSFLGGEPNQCLHRLLKGYQWTDGDNPIFDTKWAGNVVALRSVLPKSNKDPDGEGERDFEDVTLADLRHALIKLGDETILYESENENRFLPLDPKKWVRGVKISCDSDMMVWGKEKFRNVHVVREEFDPNAEMKAILQGSPEPEKKDISIISSHMGIPLLVRKCKLDHEVVAAFQAGKISLYGNNFDTQALMTNANPTATMNEWGYPGIKWAVGLQSTVLVVRKDGKPITAKQVEVLIQWIVVFRHTKMGKFSDGRDSSGEGLRHRREVVADLKLGEFEKFMEAYKLTRISKGDSTWADVVSPRITN</sequence>
<dbReference type="PROSITE" id="PS01360">
    <property type="entry name" value="ZF_MYND_1"/>
    <property type="match status" value="1"/>
</dbReference>
<gene>
    <name evidence="6" type="ORF">RAG0_06680</name>
</gene>
<evidence type="ECO:0000259" key="5">
    <source>
        <dbReference type="PROSITE" id="PS50865"/>
    </source>
</evidence>
<keyword evidence="1" id="KW-0479">Metal-binding</keyword>
<evidence type="ECO:0000256" key="1">
    <source>
        <dbReference type="ARBA" id="ARBA00022723"/>
    </source>
</evidence>
<keyword evidence="3" id="KW-0862">Zinc</keyword>
<accession>A0A1E1KI89</accession>
<evidence type="ECO:0000256" key="3">
    <source>
        <dbReference type="ARBA" id="ARBA00022833"/>
    </source>
</evidence>
<dbReference type="AlphaFoldDB" id="A0A1E1KI89"/>
<feature type="domain" description="MYND-type" evidence="5">
    <location>
        <begin position="6"/>
        <end position="42"/>
    </location>
</feature>
<proteinExistence type="predicted"/>
<organism evidence="6 7">
    <name type="scientific">Rhynchosporium agropyri</name>
    <dbReference type="NCBI Taxonomy" id="914238"/>
    <lineage>
        <taxon>Eukaryota</taxon>
        <taxon>Fungi</taxon>
        <taxon>Dikarya</taxon>
        <taxon>Ascomycota</taxon>
        <taxon>Pezizomycotina</taxon>
        <taxon>Leotiomycetes</taxon>
        <taxon>Helotiales</taxon>
        <taxon>Ploettnerulaceae</taxon>
        <taxon>Rhynchosporium</taxon>
    </lineage>
</organism>
<dbReference type="Proteomes" id="UP000178912">
    <property type="component" value="Unassembled WGS sequence"/>
</dbReference>
<dbReference type="PROSITE" id="PS50865">
    <property type="entry name" value="ZF_MYND_2"/>
    <property type="match status" value="1"/>
</dbReference>
<dbReference type="Gene3D" id="6.10.140.2220">
    <property type="match status" value="1"/>
</dbReference>
<evidence type="ECO:0000256" key="2">
    <source>
        <dbReference type="ARBA" id="ARBA00022771"/>
    </source>
</evidence>
<keyword evidence="7" id="KW-1185">Reference proteome</keyword>
<reference evidence="7" key="1">
    <citation type="submission" date="2016-03" db="EMBL/GenBank/DDBJ databases">
        <authorList>
            <person name="Guldener U."/>
        </authorList>
    </citation>
    <scope>NUCLEOTIDE SEQUENCE [LARGE SCALE GENOMIC DNA]</scope>
    <source>
        <strain evidence="7">04CH-RAC-A.6.1</strain>
    </source>
</reference>
<dbReference type="SUPFAM" id="SSF144232">
    <property type="entry name" value="HIT/MYND zinc finger-like"/>
    <property type="match status" value="1"/>
</dbReference>
<dbReference type="GO" id="GO:0008270">
    <property type="term" value="F:zinc ion binding"/>
    <property type="evidence" value="ECO:0007669"/>
    <property type="project" value="UniProtKB-KW"/>
</dbReference>